<reference evidence="4" key="1">
    <citation type="journal article" date="2013" name="Proc. Natl. Acad. Sci. U.S.A.">
        <title>Improving the coverage of the cyanobacterial phylum using diversity-driven genome sequencing.</title>
        <authorList>
            <person name="Shih P.M."/>
            <person name="Wu D."/>
            <person name="Latifi A."/>
            <person name="Axen S.D."/>
            <person name="Fewer D.P."/>
            <person name="Talla E."/>
            <person name="Calteau A."/>
            <person name="Cai F."/>
            <person name="Tandeau de Marsac N."/>
            <person name="Rippka R."/>
            <person name="Herdman M."/>
            <person name="Sivonen K."/>
            <person name="Coursin T."/>
            <person name="Laurent T."/>
            <person name="Goodwin L."/>
            <person name="Nolan M."/>
            <person name="Davenport K.W."/>
            <person name="Han C.S."/>
            <person name="Rubin E.M."/>
            <person name="Eisen J.A."/>
            <person name="Woyke T."/>
            <person name="Gugger M."/>
            <person name="Kerfeld C.A."/>
        </authorList>
    </citation>
    <scope>NUCLEOTIDE SEQUENCE [LARGE SCALE GENOMIC DNA]</scope>
    <source>
        <strain evidence="4">ATCC 29371 / PCC 7437</strain>
    </source>
</reference>
<dbReference type="eggNOG" id="COG2336">
    <property type="taxonomic scope" value="Bacteria"/>
</dbReference>
<evidence type="ECO:0000256" key="1">
    <source>
        <dbReference type="PROSITE-ProRule" id="PRU01076"/>
    </source>
</evidence>
<keyword evidence="4" id="KW-1185">Reference proteome</keyword>
<dbReference type="GO" id="GO:0097351">
    <property type="term" value="F:toxin sequestering activity"/>
    <property type="evidence" value="ECO:0007669"/>
    <property type="project" value="InterPro"/>
</dbReference>
<protein>
    <submittedName>
        <fullName evidence="3">Transcriptional regulator/antitoxin, MazE</fullName>
    </submittedName>
</protein>
<dbReference type="PANTHER" id="PTHR40516">
    <property type="entry name" value="ANTITOXIN CHPS-RELATED"/>
    <property type="match status" value="1"/>
</dbReference>
<name>K9XPV3_STAC7</name>
<dbReference type="Gene3D" id="2.10.260.10">
    <property type="match status" value="1"/>
</dbReference>
<dbReference type="SMART" id="SM00966">
    <property type="entry name" value="SpoVT_AbrB"/>
    <property type="match status" value="1"/>
</dbReference>
<dbReference type="EMBL" id="CP003653">
    <property type="protein sequence ID" value="AFZ33707.1"/>
    <property type="molecule type" value="Genomic_DNA"/>
</dbReference>
<dbReference type="InterPro" id="IPR007159">
    <property type="entry name" value="SpoVT-AbrB_dom"/>
</dbReference>
<dbReference type="PANTHER" id="PTHR40516:SF1">
    <property type="entry name" value="ANTITOXIN CHPS-RELATED"/>
    <property type="match status" value="1"/>
</dbReference>
<dbReference type="SUPFAM" id="SSF89447">
    <property type="entry name" value="AbrB/MazE/MraZ-like"/>
    <property type="match status" value="1"/>
</dbReference>
<dbReference type="InterPro" id="IPR037914">
    <property type="entry name" value="SpoVT-AbrB_sf"/>
</dbReference>
<sequence>MSTVAKWGNSLAIRIPKNIADKINLKEGTAISIDVTDTNIVITPKQPNYTLEELLAGANSEDFEGEYDWGEPVGEEIWE</sequence>
<dbReference type="STRING" id="111780.Sta7437_0086"/>
<dbReference type="HOGENOM" id="CLU_150554_1_0_3"/>
<accession>K9XPV3</accession>
<feature type="domain" description="SpoVT-AbrB" evidence="2">
    <location>
        <begin position="2"/>
        <end position="47"/>
    </location>
</feature>
<dbReference type="PROSITE" id="PS51740">
    <property type="entry name" value="SPOVT_ABRB"/>
    <property type="match status" value="1"/>
</dbReference>
<keyword evidence="1" id="KW-0238">DNA-binding</keyword>
<dbReference type="RefSeq" id="WP_015191380.1">
    <property type="nucleotide sequence ID" value="NC_019748.1"/>
</dbReference>
<evidence type="ECO:0000259" key="2">
    <source>
        <dbReference type="PROSITE" id="PS51740"/>
    </source>
</evidence>
<dbReference type="NCBIfam" id="TIGR01439">
    <property type="entry name" value="lp_hng_hel_AbrB"/>
    <property type="match status" value="1"/>
</dbReference>
<dbReference type="AlphaFoldDB" id="K9XPV3"/>
<dbReference type="GO" id="GO:0003677">
    <property type="term" value="F:DNA binding"/>
    <property type="evidence" value="ECO:0007669"/>
    <property type="project" value="UniProtKB-UniRule"/>
</dbReference>
<dbReference type="Pfam" id="PF04014">
    <property type="entry name" value="MazE_antitoxin"/>
    <property type="match status" value="1"/>
</dbReference>
<gene>
    <name evidence="3" type="ordered locus">Sta7437_0086</name>
</gene>
<dbReference type="InterPro" id="IPR039052">
    <property type="entry name" value="Antitox_PemI-like"/>
</dbReference>
<dbReference type="OrthoDB" id="9795766at2"/>
<dbReference type="KEGG" id="scs:Sta7437_0086"/>
<organism evidence="3 4">
    <name type="scientific">Stanieria cyanosphaera (strain ATCC 29371 / PCC 7437)</name>
    <dbReference type="NCBI Taxonomy" id="111780"/>
    <lineage>
        <taxon>Bacteria</taxon>
        <taxon>Bacillati</taxon>
        <taxon>Cyanobacteriota</taxon>
        <taxon>Cyanophyceae</taxon>
        <taxon>Pleurocapsales</taxon>
        <taxon>Dermocarpellaceae</taxon>
        <taxon>Stanieria</taxon>
    </lineage>
</organism>
<proteinExistence type="predicted"/>
<evidence type="ECO:0000313" key="3">
    <source>
        <dbReference type="EMBL" id="AFZ33707.1"/>
    </source>
</evidence>
<dbReference type="Proteomes" id="UP000010473">
    <property type="component" value="Chromosome"/>
</dbReference>
<evidence type="ECO:0000313" key="4">
    <source>
        <dbReference type="Proteomes" id="UP000010473"/>
    </source>
</evidence>